<accession>A0ABV6CTF8</accession>
<evidence type="ECO:0000313" key="6">
    <source>
        <dbReference type="Proteomes" id="UP001589795"/>
    </source>
</evidence>
<proteinExistence type="predicted"/>
<dbReference type="SUPFAM" id="SSF48008">
    <property type="entry name" value="GntR ligand-binding domain-like"/>
    <property type="match status" value="1"/>
</dbReference>
<evidence type="ECO:0000259" key="4">
    <source>
        <dbReference type="PROSITE" id="PS50949"/>
    </source>
</evidence>
<evidence type="ECO:0000313" key="5">
    <source>
        <dbReference type="EMBL" id="MFC0202536.1"/>
    </source>
</evidence>
<dbReference type="Pfam" id="PF00392">
    <property type="entry name" value="GntR"/>
    <property type="match status" value="1"/>
</dbReference>
<dbReference type="PROSITE" id="PS50949">
    <property type="entry name" value="HTH_GNTR"/>
    <property type="match status" value="1"/>
</dbReference>
<dbReference type="InterPro" id="IPR011711">
    <property type="entry name" value="GntR_C"/>
</dbReference>
<feature type="domain" description="HTH gntR-type" evidence="4">
    <location>
        <begin position="45"/>
        <end position="112"/>
    </location>
</feature>
<dbReference type="InterPro" id="IPR036390">
    <property type="entry name" value="WH_DNA-bd_sf"/>
</dbReference>
<dbReference type="Gene3D" id="1.20.120.530">
    <property type="entry name" value="GntR ligand-binding domain-like"/>
    <property type="match status" value="1"/>
</dbReference>
<comment type="caution">
    <text evidence="5">The sequence shown here is derived from an EMBL/GenBank/DDBJ whole genome shotgun (WGS) entry which is preliminary data.</text>
</comment>
<name>A0ABV6CTF8_9RHOB</name>
<dbReference type="Gene3D" id="1.10.10.10">
    <property type="entry name" value="Winged helix-like DNA-binding domain superfamily/Winged helix DNA-binding domain"/>
    <property type="match status" value="1"/>
</dbReference>
<evidence type="ECO:0000256" key="2">
    <source>
        <dbReference type="ARBA" id="ARBA00023125"/>
    </source>
</evidence>
<dbReference type="InterPro" id="IPR008920">
    <property type="entry name" value="TF_FadR/GntR_C"/>
</dbReference>
<dbReference type="InterPro" id="IPR036388">
    <property type="entry name" value="WH-like_DNA-bd_sf"/>
</dbReference>
<dbReference type="SMART" id="SM00345">
    <property type="entry name" value="HTH_GNTR"/>
    <property type="match status" value="1"/>
</dbReference>
<evidence type="ECO:0000256" key="1">
    <source>
        <dbReference type="ARBA" id="ARBA00023015"/>
    </source>
</evidence>
<dbReference type="SUPFAM" id="SSF46785">
    <property type="entry name" value="Winged helix' DNA-binding domain"/>
    <property type="match status" value="1"/>
</dbReference>
<protein>
    <submittedName>
        <fullName evidence="5">GntR family transcriptional regulator</fullName>
    </submittedName>
</protein>
<keyword evidence="1" id="KW-0805">Transcription regulation</keyword>
<dbReference type="InterPro" id="IPR000524">
    <property type="entry name" value="Tscrpt_reg_HTH_GntR"/>
</dbReference>
<keyword evidence="3" id="KW-0804">Transcription</keyword>
<sequence length="267" mass="29915">MQKPVFEQFCAQPRLKASHTLHHIVDNLHHGRLGGFPMSSTIRRETMGAQLGSLLRRAILSGEFVPGMAVTETALAVRFGVSRGPMREAMRHLMDEGLLVTVPYTGTRVLQLTSADIEDIYSMRICLEIFAFEQIWDRRDDTFRQALTARHQALLEAIDAGDDIRSIDAELDLHGLAYETCGNGILLSTWSGIRARLQLYWAAHHRAHGIAGPKRESHDAYVRLALGDCCARMKGEIHDHMRRGLDKTMAFVALIEAEKATSNRSKT</sequence>
<organism evidence="5 6">
    <name type="scientific">Paracoccus rhizosphaerae</name>
    <dbReference type="NCBI Taxonomy" id="1133347"/>
    <lineage>
        <taxon>Bacteria</taxon>
        <taxon>Pseudomonadati</taxon>
        <taxon>Pseudomonadota</taxon>
        <taxon>Alphaproteobacteria</taxon>
        <taxon>Rhodobacterales</taxon>
        <taxon>Paracoccaceae</taxon>
        <taxon>Paracoccus</taxon>
    </lineage>
</organism>
<dbReference type="EMBL" id="JBHLWQ010000193">
    <property type="protein sequence ID" value="MFC0202536.1"/>
    <property type="molecule type" value="Genomic_DNA"/>
</dbReference>
<dbReference type="RefSeq" id="WP_265508694.1">
    <property type="nucleotide sequence ID" value="NZ_JAOTBE010000101.1"/>
</dbReference>
<dbReference type="PRINTS" id="PR00035">
    <property type="entry name" value="HTHGNTR"/>
</dbReference>
<dbReference type="PANTHER" id="PTHR43537:SF24">
    <property type="entry name" value="GLUCONATE OPERON TRANSCRIPTIONAL REPRESSOR"/>
    <property type="match status" value="1"/>
</dbReference>
<keyword evidence="6" id="KW-1185">Reference proteome</keyword>
<evidence type="ECO:0000256" key="3">
    <source>
        <dbReference type="ARBA" id="ARBA00023163"/>
    </source>
</evidence>
<reference evidence="5 6" key="1">
    <citation type="submission" date="2024-09" db="EMBL/GenBank/DDBJ databases">
        <authorList>
            <person name="Sun Q."/>
            <person name="Mori K."/>
        </authorList>
    </citation>
    <scope>NUCLEOTIDE SEQUENCE [LARGE SCALE GENOMIC DNA]</scope>
    <source>
        <strain evidence="5 6">CCM 7904</strain>
    </source>
</reference>
<dbReference type="Pfam" id="PF07729">
    <property type="entry name" value="FCD"/>
    <property type="match status" value="1"/>
</dbReference>
<gene>
    <name evidence="5" type="ORF">ACFFIZ_20045</name>
</gene>
<keyword evidence="2" id="KW-0238">DNA-binding</keyword>
<dbReference type="CDD" id="cd07377">
    <property type="entry name" value="WHTH_GntR"/>
    <property type="match status" value="1"/>
</dbReference>
<dbReference type="Proteomes" id="UP001589795">
    <property type="component" value="Unassembled WGS sequence"/>
</dbReference>
<dbReference type="PANTHER" id="PTHR43537">
    <property type="entry name" value="TRANSCRIPTIONAL REGULATOR, GNTR FAMILY"/>
    <property type="match status" value="1"/>
</dbReference>